<dbReference type="AlphaFoldDB" id="A0AAW2FKJ6"/>
<keyword evidence="2" id="KW-1185">Reference proteome</keyword>
<evidence type="ECO:0000313" key="1">
    <source>
        <dbReference type="EMBL" id="KAL0115953.1"/>
    </source>
</evidence>
<evidence type="ECO:0000313" key="2">
    <source>
        <dbReference type="Proteomes" id="UP001430953"/>
    </source>
</evidence>
<dbReference type="EMBL" id="JADYXP020000010">
    <property type="protein sequence ID" value="KAL0115953.1"/>
    <property type="molecule type" value="Genomic_DNA"/>
</dbReference>
<gene>
    <name evidence="1" type="ORF">PUN28_011074</name>
</gene>
<sequence>MVKVPLLLFSKQRIYFLQIFTLLFTIFRVGHDDAPVNDEADSTSIAERSNRMRLRSHELTPPPLPSPLPPSFPVRDAQCAYAVAVASPRIAPR</sequence>
<organism evidence="1 2">
    <name type="scientific">Cardiocondyla obscurior</name>
    <dbReference type="NCBI Taxonomy" id="286306"/>
    <lineage>
        <taxon>Eukaryota</taxon>
        <taxon>Metazoa</taxon>
        <taxon>Ecdysozoa</taxon>
        <taxon>Arthropoda</taxon>
        <taxon>Hexapoda</taxon>
        <taxon>Insecta</taxon>
        <taxon>Pterygota</taxon>
        <taxon>Neoptera</taxon>
        <taxon>Endopterygota</taxon>
        <taxon>Hymenoptera</taxon>
        <taxon>Apocrita</taxon>
        <taxon>Aculeata</taxon>
        <taxon>Formicoidea</taxon>
        <taxon>Formicidae</taxon>
        <taxon>Myrmicinae</taxon>
        <taxon>Cardiocondyla</taxon>
    </lineage>
</organism>
<name>A0AAW2FKJ6_9HYME</name>
<accession>A0AAW2FKJ6</accession>
<comment type="caution">
    <text evidence="1">The sequence shown here is derived from an EMBL/GenBank/DDBJ whole genome shotgun (WGS) entry which is preliminary data.</text>
</comment>
<proteinExistence type="predicted"/>
<dbReference type="Proteomes" id="UP001430953">
    <property type="component" value="Unassembled WGS sequence"/>
</dbReference>
<protein>
    <recommendedName>
        <fullName evidence="3">Secreted protein</fullName>
    </recommendedName>
</protein>
<evidence type="ECO:0008006" key="3">
    <source>
        <dbReference type="Google" id="ProtNLM"/>
    </source>
</evidence>
<reference evidence="1 2" key="1">
    <citation type="submission" date="2023-03" db="EMBL/GenBank/DDBJ databases">
        <title>High recombination rates correlate with genetic variation in Cardiocondyla obscurior ants.</title>
        <authorList>
            <person name="Errbii M."/>
        </authorList>
    </citation>
    <scope>NUCLEOTIDE SEQUENCE [LARGE SCALE GENOMIC DNA]</scope>
    <source>
        <strain evidence="1">Alpha-2009</strain>
        <tissue evidence="1">Whole body</tissue>
    </source>
</reference>